<evidence type="ECO:0000313" key="1">
    <source>
        <dbReference type="EMBL" id="DAA03545.1"/>
    </source>
</evidence>
<reference evidence="1" key="1">
    <citation type="journal article" date="2003" name="Genome Biol.">
        <title>An integrated gene annotation and transcriptional profiling approach towards the full gene content of the Drosophila genome.</title>
        <authorList>
            <person name="Hild M."/>
            <person name="Beckmann B."/>
            <person name="Haas S.A."/>
            <person name="Koch B."/>
            <person name="Solovyev V."/>
            <person name="Busold C."/>
            <person name="Fellenberg K."/>
            <person name="Boutros M."/>
            <person name="Vingron M."/>
            <person name="Sauer F."/>
            <person name="Hoheisel J.D."/>
            <person name="Paro R."/>
        </authorList>
    </citation>
    <scope>NUCLEOTIDE SEQUENCE</scope>
</reference>
<sequence>MVEQQESFIYATSCANLYAPFAAKREAGPEDSRSIGGLWLSSFVCDLHKMTLGWYISGSKCLRSKPSPQFLLVVCHYLRSSASLGCQAARAFAMSIRGAFAISLQLGRETSLEKELPPAH</sequence>
<accession>Q6IHS0</accession>
<dbReference type="EMBL" id="BK003346">
    <property type="protein sequence ID" value="DAA03545.1"/>
    <property type="molecule type" value="Genomic_DNA"/>
</dbReference>
<gene>
    <name evidence="1" type="ORF">HDC01368</name>
</gene>
<dbReference type="AlphaFoldDB" id="Q6IHS0"/>
<proteinExistence type="predicted"/>
<protein>
    <submittedName>
        <fullName evidence="1">HDC01368</fullName>
    </submittedName>
</protein>
<organism evidence="1">
    <name type="scientific">Drosophila melanogaster</name>
    <name type="common">Fruit fly</name>
    <dbReference type="NCBI Taxonomy" id="7227"/>
    <lineage>
        <taxon>Eukaryota</taxon>
        <taxon>Metazoa</taxon>
        <taxon>Ecdysozoa</taxon>
        <taxon>Arthropoda</taxon>
        <taxon>Hexapoda</taxon>
        <taxon>Insecta</taxon>
        <taxon>Pterygota</taxon>
        <taxon>Neoptera</taxon>
        <taxon>Endopterygota</taxon>
        <taxon>Diptera</taxon>
        <taxon>Brachycera</taxon>
        <taxon>Muscomorpha</taxon>
        <taxon>Ephydroidea</taxon>
        <taxon>Drosophilidae</taxon>
        <taxon>Drosophila</taxon>
        <taxon>Sophophora</taxon>
    </lineage>
</organism>
<name>Q6IHS0_DROME</name>